<accession>A0A6I1FJC5</accession>
<proteinExistence type="predicted"/>
<feature type="compositionally biased region" description="Low complexity" evidence="1">
    <location>
        <begin position="79"/>
        <end position="92"/>
    </location>
</feature>
<evidence type="ECO:0000256" key="2">
    <source>
        <dbReference type="SAM" id="SignalP"/>
    </source>
</evidence>
<feature type="compositionally biased region" description="Acidic residues" evidence="1">
    <location>
        <begin position="33"/>
        <end position="46"/>
    </location>
</feature>
<comment type="caution">
    <text evidence="3">The sequence shown here is derived from an EMBL/GenBank/DDBJ whole genome shotgun (WGS) entry which is preliminary data.</text>
</comment>
<dbReference type="RefSeq" id="WP_152151922.1">
    <property type="nucleotide sequence ID" value="NZ_WEIO01000006.1"/>
</dbReference>
<reference evidence="3 4" key="1">
    <citation type="submission" date="2019-10" db="EMBL/GenBank/DDBJ databases">
        <title>Bacillus aerolatum sp. nov., isolated from bioaerosol of sport playgrounds.</title>
        <authorList>
            <person name="Chen P."/>
            <person name="Zhang G."/>
        </authorList>
    </citation>
    <scope>NUCLEOTIDE SEQUENCE [LARGE SCALE GENOMIC DNA]</scope>
    <source>
        <strain evidence="3 4">CX253</strain>
    </source>
</reference>
<dbReference type="EMBL" id="WEIO01000006">
    <property type="protein sequence ID" value="KAB7706129.1"/>
    <property type="molecule type" value="Genomic_DNA"/>
</dbReference>
<dbReference type="PROSITE" id="PS51257">
    <property type="entry name" value="PROKAR_LIPOPROTEIN"/>
    <property type="match status" value="1"/>
</dbReference>
<keyword evidence="4" id="KW-1185">Reference proteome</keyword>
<keyword evidence="2" id="KW-0732">Signal</keyword>
<dbReference type="AlphaFoldDB" id="A0A6I1FJC5"/>
<name>A0A6I1FJC5_9BACI</name>
<sequence>MKKWTMTLGAVLLAGGVLAACSETETKQQSTDEPAEETTEEVETETEVQPAEEKVTEEPADTETTETPEAPESSEETATDSTEGTDTNTDTETTTEEEEVAAPEKEPAATEDTDNQQASEEQPADIVETKGVFNGVADPHTVEIEVDGQPQAFQVAPDSEAMKKFDQMKEGTEITFVYKKEGEQMVIQELK</sequence>
<evidence type="ECO:0000313" key="4">
    <source>
        <dbReference type="Proteomes" id="UP000429595"/>
    </source>
</evidence>
<feature type="region of interest" description="Disordered" evidence="1">
    <location>
        <begin position="23"/>
        <end position="130"/>
    </location>
</feature>
<protein>
    <submittedName>
        <fullName evidence="3">Uncharacterized protein</fullName>
    </submittedName>
</protein>
<dbReference type="Proteomes" id="UP000429595">
    <property type="component" value="Unassembled WGS sequence"/>
</dbReference>
<evidence type="ECO:0000256" key="1">
    <source>
        <dbReference type="SAM" id="MobiDB-lite"/>
    </source>
</evidence>
<feature type="signal peptide" evidence="2">
    <location>
        <begin position="1"/>
        <end position="19"/>
    </location>
</feature>
<evidence type="ECO:0000313" key="3">
    <source>
        <dbReference type="EMBL" id="KAB7706129.1"/>
    </source>
</evidence>
<organism evidence="3 4">
    <name type="scientific">Bacillus aerolatus</name>
    <dbReference type="NCBI Taxonomy" id="2653354"/>
    <lineage>
        <taxon>Bacteria</taxon>
        <taxon>Bacillati</taxon>
        <taxon>Bacillota</taxon>
        <taxon>Bacilli</taxon>
        <taxon>Bacillales</taxon>
        <taxon>Bacillaceae</taxon>
        <taxon>Bacillus</taxon>
    </lineage>
</organism>
<feature type="chain" id="PRO_5026269405" evidence="2">
    <location>
        <begin position="20"/>
        <end position="191"/>
    </location>
</feature>
<gene>
    <name evidence="3" type="ORF">F9802_11090</name>
</gene>